<sequence length="134" mass="14524">MKSFKRISLLSAMFLALSLSTGMALAETQSQAHAESIQAQIEYNPEKPAKKILFSTPQYELILFAFDAGQGLKGHSVPFSAYIQVIEGEGILMLEDKAIVMKAGEGFTLPAGVPHSVKAPARFKMLLLKQAGKL</sequence>
<accession>A0A2M7G041</accession>
<protein>
    <submittedName>
        <fullName evidence="3">Cupin domain-containing protein</fullName>
    </submittedName>
</protein>
<dbReference type="PANTHER" id="PTHR37694">
    <property type="entry name" value="SLR8022 PROTEIN"/>
    <property type="match status" value="1"/>
</dbReference>
<dbReference type="EMBL" id="PFFQ01000054">
    <property type="protein sequence ID" value="PIW15056.1"/>
    <property type="molecule type" value="Genomic_DNA"/>
</dbReference>
<evidence type="ECO:0000313" key="3">
    <source>
        <dbReference type="EMBL" id="PIW15056.1"/>
    </source>
</evidence>
<dbReference type="InterPro" id="IPR013096">
    <property type="entry name" value="Cupin_2"/>
</dbReference>
<reference evidence="3 4" key="1">
    <citation type="submission" date="2017-09" db="EMBL/GenBank/DDBJ databases">
        <title>Depth-based differentiation of microbial function through sediment-hosted aquifers and enrichment of novel symbionts in the deep terrestrial subsurface.</title>
        <authorList>
            <person name="Probst A.J."/>
            <person name="Ladd B."/>
            <person name="Jarett J.K."/>
            <person name="Geller-Mcgrath D.E."/>
            <person name="Sieber C.M."/>
            <person name="Emerson J.B."/>
            <person name="Anantharaman K."/>
            <person name="Thomas B.C."/>
            <person name="Malmstrom R."/>
            <person name="Stieglmeier M."/>
            <person name="Klingl A."/>
            <person name="Woyke T."/>
            <person name="Ryan C.M."/>
            <person name="Banfield J.F."/>
        </authorList>
    </citation>
    <scope>NUCLEOTIDE SEQUENCE [LARGE SCALE GENOMIC DNA]</scope>
    <source>
        <strain evidence="3">CG17_big_fil_post_rev_8_21_14_2_50_48_46</strain>
    </source>
</reference>
<feature type="chain" id="PRO_5014973601" evidence="1">
    <location>
        <begin position="27"/>
        <end position="134"/>
    </location>
</feature>
<dbReference type="AlphaFoldDB" id="A0A2M7G041"/>
<name>A0A2M7G041_9BACT</name>
<organism evidence="3 4">
    <name type="scientific">bacterium (Candidatus Blackallbacteria) CG17_big_fil_post_rev_8_21_14_2_50_48_46</name>
    <dbReference type="NCBI Taxonomy" id="2014261"/>
    <lineage>
        <taxon>Bacteria</taxon>
        <taxon>Candidatus Blackallbacteria</taxon>
    </lineage>
</organism>
<dbReference type="InterPro" id="IPR011051">
    <property type="entry name" value="RmlC_Cupin_sf"/>
</dbReference>
<comment type="caution">
    <text evidence="3">The sequence shown here is derived from an EMBL/GenBank/DDBJ whole genome shotgun (WGS) entry which is preliminary data.</text>
</comment>
<gene>
    <name evidence="3" type="ORF">COW36_19225</name>
</gene>
<dbReference type="Gene3D" id="2.60.120.10">
    <property type="entry name" value="Jelly Rolls"/>
    <property type="match status" value="1"/>
</dbReference>
<dbReference type="InterPro" id="IPR014710">
    <property type="entry name" value="RmlC-like_jellyroll"/>
</dbReference>
<keyword evidence="1" id="KW-0732">Signal</keyword>
<dbReference type="Proteomes" id="UP000231019">
    <property type="component" value="Unassembled WGS sequence"/>
</dbReference>
<evidence type="ECO:0000313" key="4">
    <source>
        <dbReference type="Proteomes" id="UP000231019"/>
    </source>
</evidence>
<proteinExistence type="predicted"/>
<dbReference type="SUPFAM" id="SSF51182">
    <property type="entry name" value="RmlC-like cupins"/>
    <property type="match status" value="1"/>
</dbReference>
<dbReference type="PANTHER" id="PTHR37694:SF1">
    <property type="entry name" value="SLR8022 PROTEIN"/>
    <property type="match status" value="1"/>
</dbReference>
<dbReference type="CDD" id="cd02230">
    <property type="entry name" value="cupin_HP0902-like"/>
    <property type="match status" value="1"/>
</dbReference>
<evidence type="ECO:0000259" key="2">
    <source>
        <dbReference type="Pfam" id="PF07883"/>
    </source>
</evidence>
<feature type="domain" description="Cupin type-2" evidence="2">
    <location>
        <begin position="67"/>
        <end position="121"/>
    </location>
</feature>
<evidence type="ECO:0000256" key="1">
    <source>
        <dbReference type="SAM" id="SignalP"/>
    </source>
</evidence>
<feature type="signal peptide" evidence="1">
    <location>
        <begin position="1"/>
        <end position="26"/>
    </location>
</feature>
<dbReference type="Pfam" id="PF07883">
    <property type="entry name" value="Cupin_2"/>
    <property type="match status" value="1"/>
</dbReference>